<dbReference type="InterPro" id="IPR045851">
    <property type="entry name" value="AMP-bd_C_sf"/>
</dbReference>
<dbReference type="InterPro" id="IPR043427">
    <property type="entry name" value="YscJ/FliF"/>
</dbReference>
<protein>
    <submittedName>
        <fullName evidence="10">LscJ</fullName>
    </submittedName>
</protein>
<dbReference type="PANTHER" id="PTHR30046">
    <property type="entry name" value="FLAGELLAR M-RING PROTEIN"/>
    <property type="match status" value="1"/>
</dbReference>
<keyword evidence="7" id="KW-0449">Lipoprotein</keyword>
<keyword evidence="5" id="KW-0564">Palmitate</keyword>
<evidence type="ECO:0000313" key="11">
    <source>
        <dbReference type="Proteomes" id="UP000002430"/>
    </source>
</evidence>
<dbReference type="KEGG" id="lip:LI0543"/>
<comment type="subcellular location">
    <subcellularLocation>
        <location evidence="1">Cell outer membrane</location>
        <topology evidence="1">Lipid-anchor</topology>
    </subcellularLocation>
</comment>
<evidence type="ECO:0000256" key="5">
    <source>
        <dbReference type="ARBA" id="ARBA00023139"/>
    </source>
</evidence>
<dbReference type="Gene3D" id="3.30.70.1530">
    <property type="entry name" value="Hypothetical protein rpa1041"/>
    <property type="match status" value="1"/>
</dbReference>
<dbReference type="HOGENOM" id="CLU_073268_0_1_7"/>
<evidence type="ECO:0000256" key="6">
    <source>
        <dbReference type="ARBA" id="ARBA00023237"/>
    </source>
</evidence>
<dbReference type="Proteomes" id="UP000002430">
    <property type="component" value="Chromosome"/>
</dbReference>
<dbReference type="InterPro" id="IPR003282">
    <property type="entry name" value="T3SS_SctJ"/>
</dbReference>
<comment type="similarity">
    <text evidence="2">Belongs to the YscJ lipoprotein family.</text>
</comment>
<dbReference type="GO" id="GO:0009306">
    <property type="term" value="P:protein secretion"/>
    <property type="evidence" value="ECO:0007669"/>
    <property type="project" value="InterPro"/>
</dbReference>
<dbReference type="PANTHER" id="PTHR30046:SF2">
    <property type="entry name" value="YOP PROTEINS TRANSLOCATION LIPOPROTEIN J"/>
    <property type="match status" value="1"/>
</dbReference>
<dbReference type="InterPro" id="IPR006182">
    <property type="entry name" value="FliF_N_dom"/>
</dbReference>
<dbReference type="EMBL" id="AM180252">
    <property type="protein sequence ID" value="CAJ54597.1"/>
    <property type="molecule type" value="Genomic_DNA"/>
</dbReference>
<evidence type="ECO:0000256" key="1">
    <source>
        <dbReference type="ARBA" id="ARBA00004459"/>
    </source>
</evidence>
<dbReference type="eggNOG" id="COG4669">
    <property type="taxonomic scope" value="Bacteria"/>
</dbReference>
<keyword evidence="3" id="KW-0732">Signal</keyword>
<sequence length="290" mass="32154">MLLTDRYIVKATDSNVYPLKKWDNILLLFIIFFSIIFISGCKLEVYKGLTEDQVNEMVATLIYRGIDVEKSPGGKEGFSLLVAEEQLISALEILKKNALPRENYVSLGEVFSGQGMISSQSEERARMAYAISQELANTFSRIDGVLTTRVHVVPGYTDQAVDSKILPSMGIFIRHTPDSPVVNMLPSIREVAAKSLPDLEYDRTSVMLLPVQEPLTIPSMGSSTFLGISLFPERGSPYFLIGMGIIFLAIIFGIFFCIGLVLFQKDIPIAKKIDNDGSISGEQTIKPEEQ</sequence>
<dbReference type="STRING" id="363253.LI0543"/>
<evidence type="ECO:0000256" key="8">
    <source>
        <dbReference type="SAM" id="Phobius"/>
    </source>
</evidence>
<proteinExistence type="inferred from homology"/>
<dbReference type="PRINTS" id="PR01338">
    <property type="entry name" value="TYPE3OMKPROT"/>
</dbReference>
<feature type="domain" description="Flagellar M-ring N-terminal" evidence="9">
    <location>
        <begin position="45"/>
        <end position="207"/>
    </location>
</feature>
<keyword evidence="4 8" id="KW-0472">Membrane</keyword>
<evidence type="ECO:0000259" key="9">
    <source>
        <dbReference type="Pfam" id="PF01514"/>
    </source>
</evidence>
<dbReference type="Gene3D" id="3.30.300.30">
    <property type="match status" value="1"/>
</dbReference>
<feature type="transmembrane region" description="Helical" evidence="8">
    <location>
        <begin position="25"/>
        <end position="43"/>
    </location>
</feature>
<reference evidence="10 11" key="1">
    <citation type="submission" date="2005-11" db="EMBL/GenBank/DDBJ databases">
        <title>The complete genome sequence of Lawsonia intracellularis: the causative agent of proliferative enteropathy.</title>
        <authorList>
            <person name="Kaur K."/>
            <person name="Zhang Q."/>
            <person name="Beckler D."/>
            <person name="Munir S."/>
            <person name="Li L."/>
            <person name="Kinsley K."/>
            <person name="Herron L."/>
            <person name="Peterson A."/>
            <person name="May B."/>
            <person name="Singh S."/>
            <person name="Gebhart C."/>
            <person name="Kapur V."/>
        </authorList>
    </citation>
    <scope>NUCLEOTIDE SEQUENCE [LARGE SCALE GENOMIC DNA]</scope>
    <source>
        <strain evidence="10 11">PHE/MN1-00</strain>
    </source>
</reference>
<dbReference type="GO" id="GO:0009279">
    <property type="term" value="C:cell outer membrane"/>
    <property type="evidence" value="ECO:0007669"/>
    <property type="project" value="UniProtKB-SubCell"/>
</dbReference>
<evidence type="ECO:0000256" key="7">
    <source>
        <dbReference type="ARBA" id="ARBA00023288"/>
    </source>
</evidence>
<name>Q1MQY0_LAWIP</name>
<keyword evidence="8" id="KW-0812">Transmembrane</keyword>
<evidence type="ECO:0000256" key="4">
    <source>
        <dbReference type="ARBA" id="ARBA00023136"/>
    </source>
</evidence>
<evidence type="ECO:0000313" key="10">
    <source>
        <dbReference type="EMBL" id="CAJ54597.1"/>
    </source>
</evidence>
<keyword evidence="8" id="KW-1133">Transmembrane helix</keyword>
<dbReference type="OrthoDB" id="9807026at2"/>
<dbReference type="RefSeq" id="WP_011526626.1">
    <property type="nucleotide sequence ID" value="NC_008011.1"/>
</dbReference>
<dbReference type="NCBIfam" id="TIGR02544">
    <property type="entry name" value="III_secr_YscJ"/>
    <property type="match status" value="1"/>
</dbReference>
<keyword evidence="6" id="KW-0998">Cell outer membrane</keyword>
<gene>
    <name evidence="10" type="primary">nolT</name>
    <name evidence="10" type="ordered locus">LI0543</name>
</gene>
<organism evidence="10 11">
    <name type="scientific">Lawsonia intracellularis (strain PHE/MN1-00)</name>
    <dbReference type="NCBI Taxonomy" id="363253"/>
    <lineage>
        <taxon>Bacteria</taxon>
        <taxon>Pseudomonadati</taxon>
        <taxon>Thermodesulfobacteriota</taxon>
        <taxon>Desulfovibrionia</taxon>
        <taxon>Desulfovibrionales</taxon>
        <taxon>Desulfovibrionaceae</taxon>
        <taxon>Lawsonia</taxon>
    </lineage>
</organism>
<keyword evidence="11" id="KW-1185">Reference proteome</keyword>
<accession>Q1MQY0</accession>
<evidence type="ECO:0000256" key="2">
    <source>
        <dbReference type="ARBA" id="ARBA00009509"/>
    </source>
</evidence>
<dbReference type="Pfam" id="PF01514">
    <property type="entry name" value="YscJ_FliF"/>
    <property type="match status" value="1"/>
</dbReference>
<dbReference type="AlphaFoldDB" id="Q1MQY0"/>
<feature type="transmembrane region" description="Helical" evidence="8">
    <location>
        <begin position="238"/>
        <end position="263"/>
    </location>
</feature>
<evidence type="ECO:0000256" key="3">
    <source>
        <dbReference type="ARBA" id="ARBA00022729"/>
    </source>
</evidence>